<protein>
    <submittedName>
        <fullName evidence="2">Uncharacterized protein</fullName>
    </submittedName>
</protein>
<feature type="compositionally biased region" description="Basic and acidic residues" evidence="1">
    <location>
        <begin position="52"/>
        <end position="65"/>
    </location>
</feature>
<proteinExistence type="predicted"/>
<dbReference type="AlphaFoldDB" id="A0AAW0BF45"/>
<feature type="region of interest" description="Disordered" evidence="1">
    <location>
        <begin position="52"/>
        <end position="105"/>
    </location>
</feature>
<dbReference type="EMBL" id="JAYKXP010000131">
    <property type="protein sequence ID" value="KAK7024167.1"/>
    <property type="molecule type" value="Genomic_DNA"/>
</dbReference>
<gene>
    <name evidence="2" type="ORF">VNI00_016545</name>
</gene>
<organism evidence="2 3">
    <name type="scientific">Paramarasmius palmivorus</name>
    <dbReference type="NCBI Taxonomy" id="297713"/>
    <lineage>
        <taxon>Eukaryota</taxon>
        <taxon>Fungi</taxon>
        <taxon>Dikarya</taxon>
        <taxon>Basidiomycota</taxon>
        <taxon>Agaricomycotina</taxon>
        <taxon>Agaricomycetes</taxon>
        <taxon>Agaricomycetidae</taxon>
        <taxon>Agaricales</taxon>
        <taxon>Marasmiineae</taxon>
        <taxon>Marasmiaceae</taxon>
        <taxon>Paramarasmius</taxon>
    </lineage>
</organism>
<evidence type="ECO:0000256" key="1">
    <source>
        <dbReference type="SAM" id="MobiDB-lite"/>
    </source>
</evidence>
<evidence type="ECO:0000313" key="3">
    <source>
        <dbReference type="Proteomes" id="UP001383192"/>
    </source>
</evidence>
<sequence length="170" mass="19394">MWNPTSSKSLNVDGQDQDLKDEQEVASLLWPRIEEIYQGIWEDVLKECSENKRYPQEDRPNDGRRKLQGSYGLSNATSSTNTNRVPSSVEVSRRSNASSHTRSGEDRGYLTRVPIFVPQFELPIREGEDGNDRPLEDHERGLLTIAAYGSLCAETNRRCTSWVYELVNDD</sequence>
<comment type="caution">
    <text evidence="2">The sequence shown here is derived from an EMBL/GenBank/DDBJ whole genome shotgun (WGS) entry which is preliminary data.</text>
</comment>
<reference evidence="2 3" key="1">
    <citation type="submission" date="2024-01" db="EMBL/GenBank/DDBJ databases">
        <title>A draft genome for a cacao thread blight-causing isolate of Paramarasmius palmivorus.</title>
        <authorList>
            <person name="Baruah I.K."/>
            <person name="Bukari Y."/>
            <person name="Amoako-Attah I."/>
            <person name="Meinhardt L.W."/>
            <person name="Bailey B.A."/>
            <person name="Cohen S.P."/>
        </authorList>
    </citation>
    <scope>NUCLEOTIDE SEQUENCE [LARGE SCALE GENOMIC DNA]</scope>
    <source>
        <strain evidence="2 3">GH-12</strain>
    </source>
</reference>
<accession>A0AAW0BF45</accession>
<dbReference type="Proteomes" id="UP001383192">
    <property type="component" value="Unassembled WGS sequence"/>
</dbReference>
<evidence type="ECO:0000313" key="2">
    <source>
        <dbReference type="EMBL" id="KAK7024167.1"/>
    </source>
</evidence>
<name>A0AAW0BF45_9AGAR</name>
<feature type="compositionally biased region" description="Polar residues" evidence="1">
    <location>
        <begin position="71"/>
        <end position="83"/>
    </location>
</feature>
<keyword evidence="3" id="KW-1185">Reference proteome</keyword>